<evidence type="ECO:0000256" key="1">
    <source>
        <dbReference type="ARBA" id="ARBA00022741"/>
    </source>
</evidence>
<dbReference type="InterPro" id="IPR000795">
    <property type="entry name" value="T_Tr_GTP-bd_dom"/>
</dbReference>
<dbReference type="InterPro" id="IPR014721">
    <property type="entry name" value="Ribsml_uS5_D2-typ_fold_subgr"/>
</dbReference>
<dbReference type="PROSITE" id="PS00301">
    <property type="entry name" value="G_TR_1"/>
    <property type="match status" value="1"/>
</dbReference>
<dbReference type="PANTHER" id="PTHR43261:SF1">
    <property type="entry name" value="RIBOSOME-RELEASING FACTOR 2, MITOCHONDRIAL"/>
    <property type="match status" value="1"/>
</dbReference>
<gene>
    <name evidence="10" type="primary">mRRF2</name>
</gene>
<dbReference type="InterPro" id="IPR030851">
    <property type="entry name" value="EFG2"/>
</dbReference>
<dbReference type="InterPro" id="IPR027417">
    <property type="entry name" value="P-loop_NTPase"/>
</dbReference>
<evidence type="ECO:0000256" key="6">
    <source>
        <dbReference type="HAMAP-Rule" id="MF_03059"/>
    </source>
</evidence>
<dbReference type="InterPro" id="IPR035647">
    <property type="entry name" value="EFG_III/V"/>
</dbReference>
<dbReference type="SUPFAM" id="SSF52540">
    <property type="entry name" value="P-loop containing nucleoside triphosphate hydrolases"/>
    <property type="match status" value="1"/>
</dbReference>
<evidence type="ECO:0000256" key="3">
    <source>
        <dbReference type="ARBA" id="ARBA00022946"/>
    </source>
</evidence>
<name>A0ABM4GLH0_DROKI</name>
<dbReference type="InterPro" id="IPR053905">
    <property type="entry name" value="EF-G-like_DII"/>
</dbReference>
<accession>A0ABM4GLH0</accession>
<dbReference type="PRINTS" id="PR00315">
    <property type="entry name" value="ELONGATNFCT"/>
</dbReference>
<comment type="subcellular location">
    <subcellularLocation>
        <location evidence="6">Mitochondrion</location>
    </subcellularLocation>
</comment>
<dbReference type="PROSITE" id="PS51722">
    <property type="entry name" value="G_TR_2"/>
    <property type="match status" value="1"/>
</dbReference>
<dbReference type="HAMAP" id="MF_03059">
    <property type="entry name" value="mEF_G_2"/>
    <property type="match status" value="1"/>
</dbReference>
<feature type="binding site" evidence="6">
    <location>
        <begin position="42"/>
        <end position="49"/>
    </location>
    <ligand>
        <name>GTP</name>
        <dbReference type="ChEBI" id="CHEBI:37565"/>
    </ligand>
</feature>
<dbReference type="Gene3D" id="2.40.30.10">
    <property type="entry name" value="Translation factors"/>
    <property type="match status" value="1"/>
</dbReference>
<dbReference type="Pfam" id="PF22042">
    <property type="entry name" value="EF-G_D2"/>
    <property type="match status" value="1"/>
</dbReference>
<reference evidence="10" key="1">
    <citation type="submission" date="2025-08" db="UniProtKB">
        <authorList>
            <consortium name="RefSeq"/>
        </authorList>
    </citation>
    <scope>IDENTIFICATION</scope>
    <source>
        <strain evidence="10">14028-0561.14</strain>
        <tissue evidence="10">Whole fly</tissue>
    </source>
</reference>
<dbReference type="PANTHER" id="PTHR43261">
    <property type="entry name" value="TRANSLATION ELONGATION FACTOR G-RELATED"/>
    <property type="match status" value="1"/>
</dbReference>
<organism evidence="9 10">
    <name type="scientific">Drosophila kikkawai</name>
    <name type="common">Fruit fly</name>
    <dbReference type="NCBI Taxonomy" id="30033"/>
    <lineage>
        <taxon>Eukaryota</taxon>
        <taxon>Metazoa</taxon>
        <taxon>Ecdysozoa</taxon>
        <taxon>Arthropoda</taxon>
        <taxon>Hexapoda</taxon>
        <taxon>Insecta</taxon>
        <taxon>Pterygota</taxon>
        <taxon>Neoptera</taxon>
        <taxon>Endopterygota</taxon>
        <taxon>Diptera</taxon>
        <taxon>Brachycera</taxon>
        <taxon>Muscomorpha</taxon>
        <taxon>Ephydroidea</taxon>
        <taxon>Drosophilidae</taxon>
        <taxon>Drosophila</taxon>
        <taxon>Sophophora</taxon>
    </lineage>
</organism>
<dbReference type="InterPro" id="IPR020568">
    <property type="entry name" value="Ribosomal_Su5_D2-typ_SF"/>
</dbReference>
<keyword evidence="5 6" id="KW-0342">GTP-binding</keyword>
<dbReference type="InterPro" id="IPR005225">
    <property type="entry name" value="Small_GTP-bd"/>
</dbReference>
<feature type="binding site" evidence="6">
    <location>
        <begin position="160"/>
        <end position="163"/>
    </location>
    <ligand>
        <name>GTP</name>
        <dbReference type="ChEBI" id="CHEBI:37565"/>
    </ligand>
</feature>
<protein>
    <recommendedName>
        <fullName evidence="6">Ribosome-releasing factor 2, mitochondrial</fullName>
        <shortName evidence="6">RRF2mt</shortName>
    </recommendedName>
    <alternativeName>
        <fullName evidence="6">Elongation factor G 2, mitochondrial</fullName>
        <shortName evidence="6">EF-G2mt</shortName>
        <shortName evidence="6">mEF-G 2</shortName>
    </alternativeName>
</protein>
<keyword evidence="3" id="KW-0809">Transit peptide</keyword>
<keyword evidence="2 6" id="KW-0648">Protein biosynthesis</keyword>
<feature type="region of interest" description="Disordered" evidence="7">
    <location>
        <begin position="418"/>
        <end position="440"/>
    </location>
</feature>
<dbReference type="InterPro" id="IPR031157">
    <property type="entry name" value="G_TR_CS"/>
</dbReference>
<dbReference type="Pfam" id="PF00009">
    <property type="entry name" value="GTP_EFTU"/>
    <property type="match status" value="1"/>
</dbReference>
<dbReference type="Gene3D" id="3.40.50.300">
    <property type="entry name" value="P-loop containing nucleotide triphosphate hydrolases"/>
    <property type="match status" value="1"/>
</dbReference>
<evidence type="ECO:0000256" key="5">
    <source>
        <dbReference type="ARBA" id="ARBA00023134"/>
    </source>
</evidence>
<dbReference type="Pfam" id="PF14492">
    <property type="entry name" value="EFG_III"/>
    <property type="match status" value="1"/>
</dbReference>
<evidence type="ECO:0000313" key="10">
    <source>
        <dbReference type="RefSeq" id="XP_070143559.1"/>
    </source>
</evidence>
<sequence>MKMLKYAWQSDLHQRIKLLRQLSAHIPQRFYSSKIRNIGILAHIDAGKTTTTERMLFYAGKTRALGEVHRGNTVTDYLTQERERGITICSSAVTFPWNGHRINLLDTPGHIDFTMEVEQSLYAVDGVVVVLDGTAGVEAQTVTVWTQADKHKLPRLIFINKMDRPDADFDKSVNDLKAKLETQPVCLQYPVKSEDGVLAINDVITLERLSWQQNDLGRSYKKTKLEPSDDQRQLQERRNELIDTLSGLDDELADVVISTESFDNVDGALIERALRRATSQQKVVPVLLGSAYKNVGIQRLMDAVNAYLPAPEERNEIYDCFGNEVAAKVFKIVHDKQRGPLTLVRILRGEVKRGMRLISARGQAEVVSKLYEPLADEYREVSSLQAGDVVICAGLKSTVTGDLLTSSQSALKNAQKRLRQSLGTSPSQDEEDSDESDELFALDPPVPDAVYFCSIEPPSISSQTAMEQALRQLQREDPSLRVSYDAVTGQTVLGGMGELHMDIIKSRILSEYKIDVELGPLQIAYKETIESAAITTLSVEKEIAGSKQNVSITLELVRDQSELFSLDKSPENMPNLNTLRPRILQVLRKGSISALERGPRVGGQVVETQIRLHNATIGRGTADSFVMATAAQCVQKLLSTTGTRLLEPIMALQIVAPSERISGIMADLSRRRALINDVHPKGDRNKVSLGNFQGFLNISKALSLFPDDPGECPTGRALRLLQCSSHYQLGHSQHDHATVWLLLNELCGRIAGGAASPGPGIRERIMLTSSKQAGCQMPALSWAGSFCVCNRHPFSNINILWTQSMSDVFKLKFRLDWT</sequence>
<feature type="binding site" evidence="6">
    <location>
        <begin position="106"/>
        <end position="110"/>
    </location>
    <ligand>
        <name>GTP</name>
        <dbReference type="ChEBI" id="CHEBI:37565"/>
    </ligand>
</feature>
<comment type="similarity">
    <text evidence="6">Belongs to the TRAFAC class translation factor GTPase superfamily. Classic translation factor GTPase family. EF-G/EF-2 subfamily.</text>
</comment>
<evidence type="ECO:0000256" key="7">
    <source>
        <dbReference type="SAM" id="MobiDB-lite"/>
    </source>
</evidence>
<evidence type="ECO:0000259" key="8">
    <source>
        <dbReference type="PROSITE" id="PS51722"/>
    </source>
</evidence>
<dbReference type="InterPro" id="IPR041095">
    <property type="entry name" value="EFG_II"/>
</dbReference>
<dbReference type="Proteomes" id="UP001652661">
    <property type="component" value="Chromosome 3R"/>
</dbReference>
<dbReference type="GeneID" id="108084246"/>
<evidence type="ECO:0000313" key="9">
    <source>
        <dbReference type="Proteomes" id="UP001652661"/>
    </source>
</evidence>
<keyword evidence="9" id="KW-1185">Reference proteome</keyword>
<dbReference type="InterPro" id="IPR009000">
    <property type="entry name" value="Transl_B-barrel_sf"/>
</dbReference>
<dbReference type="CDD" id="cd16262">
    <property type="entry name" value="EFG_III"/>
    <property type="match status" value="1"/>
</dbReference>
<dbReference type="InterPro" id="IPR009022">
    <property type="entry name" value="EFG_III"/>
</dbReference>
<dbReference type="SUPFAM" id="SSF54211">
    <property type="entry name" value="Ribosomal protein S5 domain 2-like"/>
    <property type="match status" value="1"/>
</dbReference>
<keyword evidence="1 6" id="KW-0547">Nucleotide-binding</keyword>
<feature type="domain" description="Tr-type G" evidence="8">
    <location>
        <begin position="33"/>
        <end position="312"/>
    </location>
</feature>
<comment type="function">
    <text evidence="6">Mitochondrial GTPase that mediates the disassembly of ribosomes from messenger RNA at the termination of mitochondrial protein biosynthesis. Not involved in the GTP-dependent ribosomal translocation step during translation elongation.</text>
</comment>
<dbReference type="SUPFAM" id="SSF54980">
    <property type="entry name" value="EF-G C-terminal domain-like"/>
    <property type="match status" value="2"/>
</dbReference>
<dbReference type="Gene3D" id="3.30.70.870">
    <property type="entry name" value="Elongation Factor G (Translational Gtpase), domain 3"/>
    <property type="match status" value="1"/>
</dbReference>
<dbReference type="RefSeq" id="XP_070143559.1">
    <property type="nucleotide sequence ID" value="XM_070287458.1"/>
</dbReference>
<dbReference type="SUPFAM" id="SSF50447">
    <property type="entry name" value="Translation proteins"/>
    <property type="match status" value="1"/>
</dbReference>
<dbReference type="Gene3D" id="3.30.230.10">
    <property type="match status" value="1"/>
</dbReference>
<evidence type="ECO:0000256" key="2">
    <source>
        <dbReference type="ARBA" id="ARBA00022917"/>
    </source>
</evidence>
<dbReference type="NCBIfam" id="TIGR00231">
    <property type="entry name" value="small_GTP"/>
    <property type="match status" value="1"/>
</dbReference>
<feature type="compositionally biased region" description="Acidic residues" evidence="7">
    <location>
        <begin position="428"/>
        <end position="440"/>
    </location>
</feature>
<proteinExistence type="inferred from homology"/>
<evidence type="ECO:0000256" key="4">
    <source>
        <dbReference type="ARBA" id="ARBA00023128"/>
    </source>
</evidence>
<keyword evidence="4 6" id="KW-0496">Mitochondrion</keyword>